<dbReference type="CDD" id="cd06558">
    <property type="entry name" value="crotonase-like"/>
    <property type="match status" value="1"/>
</dbReference>
<comment type="similarity">
    <text evidence="1">Belongs to the enoyl-CoA hydratase/isomerase family.</text>
</comment>
<dbReference type="Gene3D" id="1.10.12.10">
    <property type="entry name" value="Lyase 2-enoyl-coa Hydratase, Chain A, domain 2"/>
    <property type="match status" value="1"/>
</dbReference>
<comment type="caution">
    <text evidence="3">The sequence shown here is derived from an EMBL/GenBank/DDBJ whole genome shotgun (WGS) entry which is preliminary data.</text>
</comment>
<dbReference type="InterPro" id="IPR014748">
    <property type="entry name" value="Enoyl-CoA_hydra_C"/>
</dbReference>
<protein>
    <submittedName>
        <fullName evidence="3">Enoyl-CoA hydratase/isomerase family protein</fullName>
    </submittedName>
</protein>
<dbReference type="Gene3D" id="3.90.226.10">
    <property type="entry name" value="2-enoyl-CoA Hydratase, Chain A, domain 1"/>
    <property type="match status" value="1"/>
</dbReference>
<gene>
    <name evidence="3" type="ORF">HYZ11_18230</name>
</gene>
<evidence type="ECO:0000313" key="4">
    <source>
        <dbReference type="Proteomes" id="UP000782312"/>
    </source>
</evidence>
<organism evidence="3 4">
    <name type="scientific">Tectimicrobiota bacterium</name>
    <dbReference type="NCBI Taxonomy" id="2528274"/>
    <lineage>
        <taxon>Bacteria</taxon>
        <taxon>Pseudomonadati</taxon>
        <taxon>Nitrospinota/Tectimicrobiota group</taxon>
        <taxon>Candidatus Tectimicrobiota</taxon>
    </lineage>
</organism>
<dbReference type="PANTHER" id="PTHR11941">
    <property type="entry name" value="ENOYL-COA HYDRATASE-RELATED"/>
    <property type="match status" value="1"/>
</dbReference>
<dbReference type="PANTHER" id="PTHR11941:SF54">
    <property type="entry name" value="ENOYL-COA HYDRATASE, MITOCHONDRIAL"/>
    <property type="match status" value="1"/>
</dbReference>
<dbReference type="InterPro" id="IPR029045">
    <property type="entry name" value="ClpP/crotonase-like_dom_sf"/>
</dbReference>
<dbReference type="Proteomes" id="UP000782312">
    <property type="component" value="Unassembled WGS sequence"/>
</dbReference>
<evidence type="ECO:0000256" key="2">
    <source>
        <dbReference type="ARBA" id="ARBA00023239"/>
    </source>
</evidence>
<dbReference type="Pfam" id="PF00378">
    <property type="entry name" value="ECH_1"/>
    <property type="match status" value="1"/>
</dbReference>
<dbReference type="GO" id="GO:0006635">
    <property type="term" value="P:fatty acid beta-oxidation"/>
    <property type="evidence" value="ECO:0007669"/>
    <property type="project" value="TreeGrafter"/>
</dbReference>
<accession>A0A932MPA8</accession>
<proteinExistence type="inferred from homology"/>
<sequence length="260" mass="27332">MSFECILYEVEGGVATLTFSRPEVLNALNAQAVEELGKAVAQAGADPKVKALILTGAGTKAFVAGADIRLLAQQDVPGGRALSQKGQGVLRRLETLGKPSIAAVNGFALGGGCEVALACTIRYAAASARFGQPEINLGIMPGYGATQRLARLAGLGRALEIILTGDMIPAEEALRIGLVNKVVPDDKLMDEVRALARKIAQKSAPAVELILRAVHGGLEGGMEAGLALESDLFGLCFTRHDAKEGLRAFLEKRNARFEDR</sequence>
<dbReference type="InterPro" id="IPR001753">
    <property type="entry name" value="Enoyl-CoA_hydra/iso"/>
</dbReference>
<dbReference type="FunFam" id="3.90.226.10:FF:000009">
    <property type="entry name" value="Carnitinyl-CoA dehydratase"/>
    <property type="match status" value="1"/>
</dbReference>
<evidence type="ECO:0000256" key="1">
    <source>
        <dbReference type="ARBA" id="ARBA00005254"/>
    </source>
</evidence>
<dbReference type="SUPFAM" id="SSF52096">
    <property type="entry name" value="ClpP/crotonase"/>
    <property type="match status" value="1"/>
</dbReference>
<dbReference type="FunFam" id="1.10.12.10:FF:000001">
    <property type="entry name" value="Probable enoyl-CoA hydratase, mitochondrial"/>
    <property type="match status" value="1"/>
</dbReference>
<dbReference type="AlphaFoldDB" id="A0A932MPA8"/>
<dbReference type="EMBL" id="JACPUR010000041">
    <property type="protein sequence ID" value="MBI3129550.1"/>
    <property type="molecule type" value="Genomic_DNA"/>
</dbReference>
<evidence type="ECO:0000313" key="3">
    <source>
        <dbReference type="EMBL" id="MBI3129550.1"/>
    </source>
</evidence>
<dbReference type="GO" id="GO:0016836">
    <property type="term" value="F:hydro-lyase activity"/>
    <property type="evidence" value="ECO:0007669"/>
    <property type="project" value="UniProtKB-ARBA"/>
</dbReference>
<reference evidence="3" key="1">
    <citation type="submission" date="2020-07" db="EMBL/GenBank/DDBJ databases">
        <title>Huge and variable diversity of episymbiotic CPR bacteria and DPANN archaea in groundwater ecosystems.</title>
        <authorList>
            <person name="He C.Y."/>
            <person name="Keren R."/>
            <person name="Whittaker M."/>
            <person name="Farag I.F."/>
            <person name="Doudna J."/>
            <person name="Cate J.H.D."/>
            <person name="Banfield J.F."/>
        </authorList>
    </citation>
    <scope>NUCLEOTIDE SEQUENCE</scope>
    <source>
        <strain evidence="3">NC_groundwater_763_Ag_S-0.2um_68_21</strain>
    </source>
</reference>
<name>A0A932MPA8_UNCTE</name>
<keyword evidence="2" id="KW-0456">Lyase</keyword>